<sequence>MQRWLALAVACHHGHVHDGLGRTTAGAWADEAAAAGPPVTVTSETAFLMDFLPVIRRTLSRSGFPCGR</sequence>
<organism evidence="1 2">
    <name type="scientific">Nocardiopsis mangrovi</name>
    <dbReference type="NCBI Taxonomy" id="1179818"/>
    <lineage>
        <taxon>Bacteria</taxon>
        <taxon>Bacillati</taxon>
        <taxon>Actinomycetota</taxon>
        <taxon>Actinomycetes</taxon>
        <taxon>Streptosporangiales</taxon>
        <taxon>Nocardiopsidaceae</taxon>
        <taxon>Nocardiopsis</taxon>
    </lineage>
</organism>
<proteinExistence type="predicted"/>
<dbReference type="EMBL" id="JBHSFQ010000007">
    <property type="protein sequence ID" value="MFC4562282.1"/>
    <property type="molecule type" value="Genomic_DNA"/>
</dbReference>
<gene>
    <name evidence="1" type="ORF">ACFO4E_10490</name>
</gene>
<reference evidence="2" key="1">
    <citation type="journal article" date="2019" name="Int. J. Syst. Evol. Microbiol.">
        <title>The Global Catalogue of Microorganisms (GCM) 10K type strain sequencing project: providing services to taxonomists for standard genome sequencing and annotation.</title>
        <authorList>
            <consortium name="The Broad Institute Genomics Platform"/>
            <consortium name="The Broad Institute Genome Sequencing Center for Infectious Disease"/>
            <person name="Wu L."/>
            <person name="Ma J."/>
        </authorList>
    </citation>
    <scope>NUCLEOTIDE SEQUENCE [LARGE SCALE GENOMIC DNA]</scope>
    <source>
        <strain evidence="2">XZYJ18</strain>
    </source>
</reference>
<protein>
    <submittedName>
        <fullName evidence="1">Uncharacterized protein</fullName>
    </submittedName>
</protein>
<keyword evidence="2" id="KW-1185">Reference proteome</keyword>
<dbReference type="RefSeq" id="WP_378573360.1">
    <property type="nucleotide sequence ID" value="NZ_JBHSFQ010000007.1"/>
</dbReference>
<accession>A0ABV9DU79</accession>
<evidence type="ECO:0000313" key="2">
    <source>
        <dbReference type="Proteomes" id="UP001595923"/>
    </source>
</evidence>
<dbReference type="Proteomes" id="UP001595923">
    <property type="component" value="Unassembled WGS sequence"/>
</dbReference>
<evidence type="ECO:0000313" key="1">
    <source>
        <dbReference type="EMBL" id="MFC4562282.1"/>
    </source>
</evidence>
<comment type="caution">
    <text evidence="1">The sequence shown here is derived from an EMBL/GenBank/DDBJ whole genome shotgun (WGS) entry which is preliminary data.</text>
</comment>
<name>A0ABV9DU79_9ACTN</name>